<comment type="caution">
    <text evidence="3">The sequence shown here is derived from an EMBL/GenBank/DDBJ whole genome shotgun (WGS) entry which is preliminary data.</text>
</comment>
<dbReference type="OrthoDB" id="32521at2"/>
<dbReference type="InterPro" id="IPR005530">
    <property type="entry name" value="SPW"/>
</dbReference>
<dbReference type="Pfam" id="PF03779">
    <property type="entry name" value="SPW"/>
    <property type="match status" value="1"/>
</dbReference>
<feature type="transmembrane region" description="Helical" evidence="1">
    <location>
        <begin position="36"/>
        <end position="56"/>
    </location>
</feature>
<keyword evidence="1" id="KW-1133">Transmembrane helix</keyword>
<name>I4EDJ0_9BACT</name>
<evidence type="ECO:0000259" key="2">
    <source>
        <dbReference type="Pfam" id="PF03779"/>
    </source>
</evidence>
<keyword evidence="1" id="KW-0472">Membrane</keyword>
<keyword evidence="1" id="KW-0812">Transmembrane</keyword>
<sequence length="121" mass="13391">MTRMQQVLTASGLTIIAGLWLILSPFILGFTTLRSSMWNAVIVGIIIAALAAIRLYGARRHGWLSWVIAALGIWLILTPFFYQVTDNTRVLWNFVIMGVIVTLLGAWSALATELGRAPTEF</sequence>
<feature type="transmembrane region" description="Helical" evidence="1">
    <location>
        <begin position="7"/>
        <end position="30"/>
    </location>
</feature>
<dbReference type="Proteomes" id="UP000004221">
    <property type="component" value="Unassembled WGS sequence"/>
</dbReference>
<dbReference type="AlphaFoldDB" id="I4EDJ0"/>
<reference evidence="3 4" key="1">
    <citation type="journal article" date="2012" name="ISME J.">
        <title>Nitrification expanded: discovery, physiology and genomics of a nitrite-oxidizing bacterium from the phylum Chloroflexi.</title>
        <authorList>
            <person name="Sorokin D.Y."/>
            <person name="Lucker S."/>
            <person name="Vejmelkova D."/>
            <person name="Kostrikina N.A."/>
            <person name="Kleerebezem R."/>
            <person name="Rijpstra W.I."/>
            <person name="Damste J.S."/>
            <person name="Le Paslier D."/>
            <person name="Muyzer G."/>
            <person name="Wagner M."/>
            <person name="van Loosdrecht M.C."/>
            <person name="Daims H."/>
        </authorList>
    </citation>
    <scope>NUCLEOTIDE SEQUENCE [LARGE SCALE GENOMIC DNA]</scope>
    <source>
        <strain evidence="4">none</strain>
    </source>
</reference>
<accession>I4EDJ0</accession>
<dbReference type="EMBL" id="CAGS01000059">
    <property type="protein sequence ID" value="CCF82752.1"/>
    <property type="molecule type" value="Genomic_DNA"/>
</dbReference>
<evidence type="ECO:0000313" key="4">
    <source>
        <dbReference type="Proteomes" id="UP000004221"/>
    </source>
</evidence>
<feature type="transmembrane region" description="Helical" evidence="1">
    <location>
        <begin position="63"/>
        <end position="84"/>
    </location>
</feature>
<feature type="transmembrane region" description="Helical" evidence="1">
    <location>
        <begin position="90"/>
        <end position="110"/>
    </location>
</feature>
<feature type="domain" description="SPW repeat-containing integral membrane" evidence="2">
    <location>
        <begin position="11"/>
        <end position="106"/>
    </location>
</feature>
<protein>
    <recommendedName>
        <fullName evidence="2">SPW repeat-containing integral membrane domain-containing protein</fullName>
    </recommendedName>
</protein>
<organism evidence="3 4">
    <name type="scientific">Nitrolancea hollandica Lb</name>
    <dbReference type="NCBI Taxonomy" id="1129897"/>
    <lineage>
        <taxon>Bacteria</taxon>
        <taxon>Pseudomonadati</taxon>
        <taxon>Thermomicrobiota</taxon>
        <taxon>Thermomicrobia</taxon>
        <taxon>Sphaerobacterales</taxon>
        <taxon>Sphaerobacterineae</taxon>
        <taxon>Sphaerobacteraceae</taxon>
        <taxon>Nitrolancea</taxon>
    </lineage>
</organism>
<gene>
    <name evidence="3" type="ORF">NITHO_1510008</name>
</gene>
<evidence type="ECO:0000313" key="3">
    <source>
        <dbReference type="EMBL" id="CCF82752.1"/>
    </source>
</evidence>
<proteinExistence type="predicted"/>
<keyword evidence="4" id="KW-1185">Reference proteome</keyword>
<evidence type="ECO:0000256" key="1">
    <source>
        <dbReference type="SAM" id="Phobius"/>
    </source>
</evidence>